<dbReference type="SUPFAM" id="SSF49329">
    <property type="entry name" value="Cu,Zn superoxide dismutase-like"/>
    <property type="match status" value="1"/>
</dbReference>
<evidence type="ECO:0000313" key="4">
    <source>
        <dbReference type="EMBL" id="CAA9300097.1"/>
    </source>
</evidence>
<evidence type="ECO:0000256" key="2">
    <source>
        <dbReference type="SAM" id="MobiDB-lite"/>
    </source>
</evidence>
<name>A0A6J4K9Y2_9BACT</name>
<dbReference type="Gene3D" id="2.60.40.200">
    <property type="entry name" value="Superoxide dismutase, copper/zinc binding domain"/>
    <property type="match status" value="1"/>
</dbReference>
<dbReference type="GO" id="GO:0006801">
    <property type="term" value="P:superoxide metabolic process"/>
    <property type="evidence" value="ECO:0007669"/>
    <property type="project" value="InterPro"/>
</dbReference>
<keyword evidence="3" id="KW-0732">Signal</keyword>
<sequence>MRLRSLLSLSGAAALAACASSSSAARSPESSPAPAQSTDAPTGAAPSSAAAPMWQGDIRPESGTRVGGTVMVMPGADGRTTATVTLTGAPANGTHPWHVHSGTCAEKGPIVGPPAAYTPLTTDATGAARLEATLPFATPASGSYSVNVHMSPTQMGMIVGCADLKTS</sequence>
<feature type="signal peptide" evidence="3">
    <location>
        <begin position="1"/>
        <end position="24"/>
    </location>
</feature>
<evidence type="ECO:0008006" key="5">
    <source>
        <dbReference type="Google" id="ProtNLM"/>
    </source>
</evidence>
<organism evidence="4">
    <name type="scientific">uncultured Gemmatimonadaceae bacterium</name>
    <dbReference type="NCBI Taxonomy" id="246130"/>
    <lineage>
        <taxon>Bacteria</taxon>
        <taxon>Pseudomonadati</taxon>
        <taxon>Gemmatimonadota</taxon>
        <taxon>Gemmatimonadia</taxon>
        <taxon>Gemmatimonadales</taxon>
        <taxon>Gemmatimonadaceae</taxon>
        <taxon>environmental samples</taxon>
    </lineage>
</organism>
<dbReference type="PROSITE" id="PS51257">
    <property type="entry name" value="PROKAR_LIPOPROTEIN"/>
    <property type="match status" value="1"/>
</dbReference>
<protein>
    <recommendedName>
        <fullName evidence="5">CHRD domain-containing protein</fullName>
    </recommendedName>
</protein>
<feature type="chain" id="PRO_5027054396" description="CHRD domain-containing protein" evidence="3">
    <location>
        <begin position="25"/>
        <end position="167"/>
    </location>
</feature>
<evidence type="ECO:0000256" key="1">
    <source>
        <dbReference type="ARBA" id="ARBA00010457"/>
    </source>
</evidence>
<dbReference type="AlphaFoldDB" id="A0A6J4K9Y2"/>
<feature type="region of interest" description="Disordered" evidence="2">
    <location>
        <begin position="18"/>
        <end position="65"/>
    </location>
</feature>
<gene>
    <name evidence="4" type="ORF">AVDCRST_MAG11-758</name>
</gene>
<evidence type="ECO:0000256" key="3">
    <source>
        <dbReference type="SAM" id="SignalP"/>
    </source>
</evidence>
<comment type="similarity">
    <text evidence="1">Belongs to the Cu-Zn superoxide dismutase family.</text>
</comment>
<reference evidence="4" key="1">
    <citation type="submission" date="2020-02" db="EMBL/GenBank/DDBJ databases">
        <authorList>
            <person name="Meier V. D."/>
        </authorList>
    </citation>
    <scope>NUCLEOTIDE SEQUENCE</scope>
    <source>
        <strain evidence="4">AVDCRST_MAG11</strain>
    </source>
</reference>
<dbReference type="InterPro" id="IPR036423">
    <property type="entry name" value="SOD-like_Cu/Zn_dom_sf"/>
</dbReference>
<dbReference type="GO" id="GO:0046872">
    <property type="term" value="F:metal ion binding"/>
    <property type="evidence" value="ECO:0007669"/>
    <property type="project" value="InterPro"/>
</dbReference>
<accession>A0A6J4K9Y2</accession>
<feature type="compositionally biased region" description="Low complexity" evidence="2">
    <location>
        <begin position="18"/>
        <end position="52"/>
    </location>
</feature>
<proteinExistence type="inferred from homology"/>
<dbReference type="EMBL" id="CADCTU010000161">
    <property type="protein sequence ID" value="CAA9300097.1"/>
    <property type="molecule type" value="Genomic_DNA"/>
</dbReference>